<name>A0ABR3IRB9_9AGAR</name>
<evidence type="ECO:0000313" key="3">
    <source>
        <dbReference type="Proteomes" id="UP001556367"/>
    </source>
</evidence>
<keyword evidence="3" id="KW-1185">Reference proteome</keyword>
<protein>
    <submittedName>
        <fullName evidence="2">Uncharacterized protein</fullName>
    </submittedName>
</protein>
<proteinExistence type="predicted"/>
<feature type="region of interest" description="Disordered" evidence="1">
    <location>
        <begin position="1"/>
        <end position="20"/>
    </location>
</feature>
<dbReference type="Proteomes" id="UP001556367">
    <property type="component" value="Unassembled WGS sequence"/>
</dbReference>
<comment type="caution">
    <text evidence="2">The sequence shown here is derived from an EMBL/GenBank/DDBJ whole genome shotgun (WGS) entry which is preliminary data.</text>
</comment>
<evidence type="ECO:0000256" key="1">
    <source>
        <dbReference type="SAM" id="MobiDB-lite"/>
    </source>
</evidence>
<sequence>MASQEHVSVRPGRKPAHRPVETRLSGLIANEYDIAKHAVCQSSPKTRRKHGRTSADVYSRQSVTHGSSYRVAQSRHAEGSSRLIVNESNAATCICQSRSYILANTLGESSVSRRC</sequence>
<feature type="region of interest" description="Disordered" evidence="1">
    <location>
        <begin position="39"/>
        <end position="79"/>
    </location>
</feature>
<gene>
    <name evidence="2" type="ORF">HGRIS_012125</name>
</gene>
<accession>A0ABR3IRB9</accession>
<reference evidence="3" key="1">
    <citation type="submission" date="2024-06" db="EMBL/GenBank/DDBJ databases">
        <title>Multi-omics analyses provide insights into the biosynthesis of the anticancer antibiotic pleurotin in Hohenbuehelia grisea.</title>
        <authorList>
            <person name="Weaver J.A."/>
            <person name="Alberti F."/>
        </authorList>
    </citation>
    <scope>NUCLEOTIDE SEQUENCE [LARGE SCALE GENOMIC DNA]</scope>
    <source>
        <strain evidence="3">T-177</strain>
    </source>
</reference>
<evidence type="ECO:0000313" key="2">
    <source>
        <dbReference type="EMBL" id="KAL0945842.1"/>
    </source>
</evidence>
<organism evidence="2 3">
    <name type="scientific">Hohenbuehelia grisea</name>
    <dbReference type="NCBI Taxonomy" id="104357"/>
    <lineage>
        <taxon>Eukaryota</taxon>
        <taxon>Fungi</taxon>
        <taxon>Dikarya</taxon>
        <taxon>Basidiomycota</taxon>
        <taxon>Agaricomycotina</taxon>
        <taxon>Agaricomycetes</taxon>
        <taxon>Agaricomycetidae</taxon>
        <taxon>Agaricales</taxon>
        <taxon>Pleurotineae</taxon>
        <taxon>Pleurotaceae</taxon>
        <taxon>Hohenbuehelia</taxon>
    </lineage>
</organism>
<feature type="compositionally biased region" description="Polar residues" evidence="1">
    <location>
        <begin position="59"/>
        <end position="71"/>
    </location>
</feature>
<dbReference type="EMBL" id="JASNQZ010000015">
    <property type="protein sequence ID" value="KAL0945842.1"/>
    <property type="molecule type" value="Genomic_DNA"/>
</dbReference>